<evidence type="ECO:0000256" key="5">
    <source>
        <dbReference type="ARBA" id="ARBA00023136"/>
    </source>
</evidence>
<dbReference type="AlphaFoldDB" id="A0A918CK07"/>
<keyword evidence="3 7" id="KW-0812">Transmembrane</keyword>
<dbReference type="PROSITE" id="PS50850">
    <property type="entry name" value="MFS"/>
    <property type="match status" value="1"/>
</dbReference>
<feature type="transmembrane region" description="Helical" evidence="7">
    <location>
        <begin position="220"/>
        <end position="240"/>
    </location>
</feature>
<name>A0A918CK07_AGRME</name>
<feature type="transmembrane region" description="Helical" evidence="7">
    <location>
        <begin position="279"/>
        <end position="304"/>
    </location>
</feature>
<feature type="transmembrane region" description="Helical" evidence="7">
    <location>
        <begin position="440"/>
        <end position="460"/>
    </location>
</feature>
<feature type="domain" description="Major facilitator superfamily (MFS) profile" evidence="8">
    <location>
        <begin position="58"/>
        <end position="464"/>
    </location>
</feature>
<feature type="transmembrane region" description="Helical" evidence="7">
    <location>
        <begin position="195"/>
        <end position="214"/>
    </location>
</feature>
<dbReference type="PANTHER" id="PTHR23505:SF79">
    <property type="entry name" value="PROTEIN SPINSTER"/>
    <property type="match status" value="1"/>
</dbReference>
<keyword evidence="10" id="KW-1185">Reference proteome</keyword>
<dbReference type="EMBL" id="BMRJ01000002">
    <property type="protein sequence ID" value="GGR28168.1"/>
    <property type="molecule type" value="Genomic_DNA"/>
</dbReference>
<feature type="transmembrane region" description="Helical" evidence="7">
    <location>
        <begin position="316"/>
        <end position="337"/>
    </location>
</feature>
<evidence type="ECO:0000256" key="4">
    <source>
        <dbReference type="ARBA" id="ARBA00022989"/>
    </source>
</evidence>
<evidence type="ECO:0000259" key="8">
    <source>
        <dbReference type="PROSITE" id="PS50850"/>
    </source>
</evidence>
<evidence type="ECO:0000256" key="2">
    <source>
        <dbReference type="ARBA" id="ARBA00022448"/>
    </source>
</evidence>
<feature type="transmembrane region" description="Helical" evidence="7">
    <location>
        <begin position="126"/>
        <end position="145"/>
    </location>
</feature>
<dbReference type="Proteomes" id="UP000610303">
    <property type="component" value="Unassembled WGS sequence"/>
</dbReference>
<keyword evidence="4 7" id="KW-1133">Transmembrane helix</keyword>
<dbReference type="GO" id="GO:0022857">
    <property type="term" value="F:transmembrane transporter activity"/>
    <property type="evidence" value="ECO:0007669"/>
    <property type="project" value="InterPro"/>
</dbReference>
<evidence type="ECO:0000256" key="1">
    <source>
        <dbReference type="ARBA" id="ARBA00004651"/>
    </source>
</evidence>
<keyword evidence="2" id="KW-0813">Transport</keyword>
<accession>A0A918CK07</accession>
<feature type="transmembrane region" description="Helical" evidence="7">
    <location>
        <begin position="95"/>
        <end position="119"/>
    </location>
</feature>
<feature type="region of interest" description="Disordered" evidence="6">
    <location>
        <begin position="1"/>
        <end position="25"/>
    </location>
</feature>
<dbReference type="PANTHER" id="PTHR23505">
    <property type="entry name" value="SPINSTER"/>
    <property type="match status" value="1"/>
</dbReference>
<gene>
    <name evidence="9" type="ORF">GCM10010196_22410</name>
</gene>
<reference evidence="9" key="1">
    <citation type="journal article" date="2014" name="Int. J. Syst. Evol. Microbiol.">
        <title>Complete genome sequence of Corynebacterium casei LMG S-19264T (=DSM 44701T), isolated from a smear-ripened cheese.</title>
        <authorList>
            <consortium name="US DOE Joint Genome Institute (JGI-PGF)"/>
            <person name="Walter F."/>
            <person name="Albersmeier A."/>
            <person name="Kalinowski J."/>
            <person name="Ruckert C."/>
        </authorList>
    </citation>
    <scope>NUCLEOTIDE SEQUENCE</scope>
    <source>
        <strain evidence="9">JCM 3346</strain>
    </source>
</reference>
<protein>
    <submittedName>
        <fullName evidence="9">MFS transporter</fullName>
    </submittedName>
</protein>
<evidence type="ECO:0000313" key="9">
    <source>
        <dbReference type="EMBL" id="GGR28168.1"/>
    </source>
</evidence>
<dbReference type="Gene3D" id="1.20.1250.20">
    <property type="entry name" value="MFS general substrate transporter like domains"/>
    <property type="match status" value="1"/>
</dbReference>
<dbReference type="InterPro" id="IPR011701">
    <property type="entry name" value="MFS"/>
</dbReference>
<evidence type="ECO:0000256" key="3">
    <source>
        <dbReference type="ARBA" id="ARBA00022692"/>
    </source>
</evidence>
<evidence type="ECO:0000256" key="7">
    <source>
        <dbReference type="SAM" id="Phobius"/>
    </source>
</evidence>
<evidence type="ECO:0000256" key="6">
    <source>
        <dbReference type="SAM" id="MobiDB-lite"/>
    </source>
</evidence>
<reference evidence="9" key="2">
    <citation type="submission" date="2020-09" db="EMBL/GenBank/DDBJ databases">
        <authorList>
            <person name="Sun Q."/>
            <person name="Ohkuma M."/>
        </authorList>
    </citation>
    <scope>NUCLEOTIDE SEQUENCE</scope>
    <source>
        <strain evidence="9">JCM 3346</strain>
    </source>
</reference>
<feature type="transmembrane region" description="Helical" evidence="7">
    <location>
        <begin position="374"/>
        <end position="398"/>
    </location>
</feature>
<evidence type="ECO:0000313" key="10">
    <source>
        <dbReference type="Proteomes" id="UP000610303"/>
    </source>
</evidence>
<dbReference type="InterPro" id="IPR020846">
    <property type="entry name" value="MFS_dom"/>
</dbReference>
<comment type="subcellular location">
    <subcellularLocation>
        <location evidence="1">Cell membrane</location>
        <topology evidence="1">Multi-pass membrane protein</topology>
    </subcellularLocation>
</comment>
<dbReference type="SUPFAM" id="SSF103473">
    <property type="entry name" value="MFS general substrate transporter"/>
    <property type="match status" value="1"/>
</dbReference>
<dbReference type="GO" id="GO:0005886">
    <property type="term" value="C:plasma membrane"/>
    <property type="evidence" value="ECO:0007669"/>
    <property type="project" value="UniProtKB-SubCell"/>
</dbReference>
<keyword evidence="5 7" id="KW-0472">Membrane</keyword>
<dbReference type="InterPro" id="IPR044770">
    <property type="entry name" value="MFS_spinster-like"/>
</dbReference>
<dbReference type="Pfam" id="PF07690">
    <property type="entry name" value="MFS_1"/>
    <property type="match status" value="1"/>
</dbReference>
<organism evidence="9 10">
    <name type="scientific">Agromyces mediolanus</name>
    <name type="common">Corynebacterium mediolanum</name>
    <dbReference type="NCBI Taxonomy" id="41986"/>
    <lineage>
        <taxon>Bacteria</taxon>
        <taxon>Bacillati</taxon>
        <taxon>Actinomycetota</taxon>
        <taxon>Actinomycetes</taxon>
        <taxon>Micrococcales</taxon>
        <taxon>Microbacteriaceae</taxon>
        <taxon>Agromyces</taxon>
    </lineage>
</organism>
<dbReference type="InterPro" id="IPR036259">
    <property type="entry name" value="MFS_trans_sf"/>
</dbReference>
<comment type="caution">
    <text evidence="9">The sequence shown here is derived from an EMBL/GenBank/DDBJ whole genome shotgun (WGS) entry which is preliminary data.</text>
</comment>
<feature type="transmembrane region" description="Helical" evidence="7">
    <location>
        <begin position="151"/>
        <end position="174"/>
    </location>
</feature>
<feature type="transmembrane region" description="Helical" evidence="7">
    <location>
        <begin position="349"/>
        <end position="368"/>
    </location>
</feature>
<feature type="transmembrane region" description="Helical" evidence="7">
    <location>
        <begin position="410"/>
        <end position="434"/>
    </location>
</feature>
<dbReference type="RefSeq" id="WP_189085441.1">
    <property type="nucleotide sequence ID" value="NZ_BMRJ01000002.1"/>
</dbReference>
<sequence>MTEIPNTRKPPEPAAERAAAPAHPHADGLDDVVDAVADAILPGMQESISLRETLRRGGWSVVSLAVPLVMMEQLVRDAGTTLAPDIQRSFQLDDAMLIAVLAFSGVALTLLGPPMAYLADRMRRRYLVVGSAALGTGALVWAFFASSVWEIFVAMTLTGLAAAYSQPVFGAMIAEAYPVEGRGRVYSLHAMATPLGQLIGPTLAGTIAVLSGAGENAWRYSFLGLAVPYAVLAVCAAIFLKEPPRGGHVYAVATGNSMVWEQPIGVFAAFRRLVKIRTFLFLCMGIGSLGLALYAVPIQVSLLFGGTYELDALQRGLIFSLTQIPVIAAMLIGGRQFDRLYRTNPARTMYLAIIGIVGFGAVMVLGIWAEPLWLLLLVYVVAMMFNGLTLVSVGAIIASVTPPRYVAQSFAVMTLFTFLMGGFFGAVISGLISSAFGTRLAIALAVGLSAVAAALFYWLGSRTIGADARRVAEEISEELTAKEAGR</sequence>
<proteinExistence type="predicted"/>